<proteinExistence type="predicted"/>
<protein>
    <submittedName>
        <fullName evidence="2">Jg27542 protein</fullName>
    </submittedName>
</protein>
<comment type="caution">
    <text evidence="2">The sequence shown here is derived from an EMBL/GenBank/DDBJ whole genome shotgun (WGS) entry which is preliminary data.</text>
</comment>
<gene>
    <name evidence="2" type="primary">jg27542</name>
    <name evidence="2" type="ORF">PAEG_LOCUS25914</name>
</gene>
<organism evidence="2 3">
    <name type="scientific">Pararge aegeria aegeria</name>
    <dbReference type="NCBI Taxonomy" id="348720"/>
    <lineage>
        <taxon>Eukaryota</taxon>
        <taxon>Metazoa</taxon>
        <taxon>Ecdysozoa</taxon>
        <taxon>Arthropoda</taxon>
        <taxon>Hexapoda</taxon>
        <taxon>Insecta</taxon>
        <taxon>Pterygota</taxon>
        <taxon>Neoptera</taxon>
        <taxon>Endopterygota</taxon>
        <taxon>Lepidoptera</taxon>
        <taxon>Glossata</taxon>
        <taxon>Ditrysia</taxon>
        <taxon>Papilionoidea</taxon>
        <taxon>Nymphalidae</taxon>
        <taxon>Satyrinae</taxon>
        <taxon>Satyrini</taxon>
        <taxon>Parargina</taxon>
        <taxon>Pararge</taxon>
    </lineage>
</organism>
<dbReference type="EMBL" id="CAKXAJ010026350">
    <property type="protein sequence ID" value="CAH2267359.1"/>
    <property type="molecule type" value="Genomic_DNA"/>
</dbReference>
<dbReference type="AlphaFoldDB" id="A0A8S4SM50"/>
<sequence>MYSFRNGNGQDIYKESKTSGGHSELPIGTPETLSAGRPLRRCCDDIIQIAGKTCARAALVRKTWILMVEAFTAKGILT</sequence>
<evidence type="ECO:0000313" key="2">
    <source>
        <dbReference type="EMBL" id="CAH2267359.1"/>
    </source>
</evidence>
<dbReference type="Proteomes" id="UP000838756">
    <property type="component" value="Unassembled WGS sequence"/>
</dbReference>
<dbReference type="OrthoDB" id="8193815at2759"/>
<accession>A0A8S4SM50</accession>
<evidence type="ECO:0000256" key="1">
    <source>
        <dbReference type="SAM" id="MobiDB-lite"/>
    </source>
</evidence>
<evidence type="ECO:0000313" key="3">
    <source>
        <dbReference type="Proteomes" id="UP000838756"/>
    </source>
</evidence>
<name>A0A8S4SM50_9NEOP</name>
<keyword evidence="3" id="KW-1185">Reference proteome</keyword>
<feature type="region of interest" description="Disordered" evidence="1">
    <location>
        <begin position="1"/>
        <end position="36"/>
    </location>
</feature>
<reference evidence="2" key="1">
    <citation type="submission" date="2022-03" db="EMBL/GenBank/DDBJ databases">
        <authorList>
            <person name="Lindestad O."/>
        </authorList>
    </citation>
    <scope>NUCLEOTIDE SEQUENCE</scope>
</reference>